<name>K2FAU7_9BACT</name>
<proteinExistence type="predicted"/>
<gene>
    <name evidence="1" type="ORF">ACD_3C00084G0012</name>
</gene>
<protein>
    <submittedName>
        <fullName evidence="1">Uncharacterized protein</fullName>
    </submittedName>
</protein>
<evidence type="ECO:0000313" key="1">
    <source>
        <dbReference type="EMBL" id="EKE28256.1"/>
    </source>
</evidence>
<comment type="caution">
    <text evidence="1">The sequence shown here is derived from an EMBL/GenBank/DDBJ whole genome shotgun (WGS) entry which is preliminary data.</text>
</comment>
<organism evidence="1">
    <name type="scientific">uncultured bacterium</name>
    <name type="common">gcode 4</name>
    <dbReference type="NCBI Taxonomy" id="1234023"/>
    <lineage>
        <taxon>Bacteria</taxon>
        <taxon>environmental samples</taxon>
    </lineage>
</organism>
<dbReference type="EMBL" id="AMFJ01000358">
    <property type="protein sequence ID" value="EKE28256.1"/>
    <property type="molecule type" value="Genomic_DNA"/>
</dbReference>
<reference evidence="1" key="1">
    <citation type="journal article" date="2012" name="Science">
        <title>Fermentation, hydrogen, and sulfur metabolism in multiple uncultivated bacterial phyla.</title>
        <authorList>
            <person name="Wrighton K.C."/>
            <person name="Thomas B.C."/>
            <person name="Sharon I."/>
            <person name="Miller C.S."/>
            <person name="Castelle C.J."/>
            <person name="VerBerkmoes N.C."/>
            <person name="Wilkins M.J."/>
            <person name="Hettich R.L."/>
            <person name="Lipton M.S."/>
            <person name="Williams K.H."/>
            <person name="Long P.E."/>
            <person name="Banfield J.F."/>
        </authorList>
    </citation>
    <scope>NUCLEOTIDE SEQUENCE [LARGE SCALE GENOMIC DNA]</scope>
</reference>
<sequence>MTPPIPSKWELVTIIEEKYPQTKRRDKQRWTNCEWFYLNYLKAGKNWEQENIKFFLKKWFIRCFPVDKFEAEFKILKWVLKNVIPNQAFVQHNEDIYVFCSPIHVKCDIFAKDNRKYIVELTKNNINLLRQLKFFVQKFFVLESMGYILDLHGAENLVISDSNNLYYLDSFLVFHDNETIRTESMKNIEFLKGVIKEVELYFAESNIK</sequence>
<dbReference type="AlphaFoldDB" id="K2FAU7"/>
<accession>K2FAU7</accession>